<name>A0ABM0GQX9_SACKO</name>
<gene>
    <name evidence="3" type="primary">LOC100367015</name>
</gene>
<dbReference type="RefSeq" id="XP_002735345.2">
    <property type="nucleotide sequence ID" value="XM_002735299.3"/>
</dbReference>
<evidence type="ECO:0000259" key="1">
    <source>
        <dbReference type="Pfam" id="PF13383"/>
    </source>
</evidence>
<evidence type="ECO:0000313" key="3">
    <source>
        <dbReference type="RefSeq" id="XP_002735345.2"/>
    </source>
</evidence>
<feature type="non-terminal residue" evidence="3">
    <location>
        <position position="207"/>
    </location>
</feature>
<dbReference type="InterPro" id="IPR026913">
    <property type="entry name" value="METTL24"/>
</dbReference>
<dbReference type="Pfam" id="PF13383">
    <property type="entry name" value="Methyltransf_22"/>
    <property type="match status" value="1"/>
</dbReference>
<dbReference type="InterPro" id="IPR025714">
    <property type="entry name" value="Methyltranfer_dom"/>
</dbReference>
<feature type="domain" description="Methyltransferase" evidence="1">
    <location>
        <begin position="78"/>
        <end position="200"/>
    </location>
</feature>
<keyword evidence="2" id="KW-1185">Reference proteome</keyword>
<sequence>MAMVFSPRQTMTACVSSMIILLCVLLYFDKNAPARIHIKSGIPQDKETQSSNNVDKLSTSESKADIQVMDSNEAWGLLMNYISTVEYNCKDNRRMGNANDGGWNVCMDVNIDPKKCITYSVGVGHDWSFDNAMSEYGCNVYTFDPTIGMDDHKHAEKVWFYNMGLWDEDLDDMKVKNGETWKCRTLHSIRHMLHHENVSIIIKVTGH</sequence>
<dbReference type="PANTHER" id="PTHR32026">
    <property type="entry name" value="METHYLTRANSFERASE-LIKE PROTEIN 24"/>
    <property type="match status" value="1"/>
</dbReference>
<reference evidence="3" key="1">
    <citation type="submission" date="2025-08" db="UniProtKB">
        <authorList>
            <consortium name="RefSeq"/>
        </authorList>
    </citation>
    <scope>IDENTIFICATION</scope>
    <source>
        <tissue evidence="3">Testes</tissue>
    </source>
</reference>
<proteinExistence type="predicted"/>
<evidence type="ECO:0000313" key="2">
    <source>
        <dbReference type="Proteomes" id="UP000694865"/>
    </source>
</evidence>
<dbReference type="PANTHER" id="PTHR32026:SF10">
    <property type="entry name" value="METHYLTRANSFERASE-LIKE PROTEIN 24-RELATED"/>
    <property type="match status" value="1"/>
</dbReference>
<organism evidence="2 3">
    <name type="scientific">Saccoglossus kowalevskii</name>
    <name type="common">Acorn worm</name>
    <dbReference type="NCBI Taxonomy" id="10224"/>
    <lineage>
        <taxon>Eukaryota</taxon>
        <taxon>Metazoa</taxon>
        <taxon>Hemichordata</taxon>
        <taxon>Enteropneusta</taxon>
        <taxon>Harrimaniidae</taxon>
        <taxon>Saccoglossus</taxon>
    </lineage>
</organism>
<accession>A0ABM0GQX9</accession>
<protein>
    <submittedName>
        <fullName evidence="3">Uncharacterized protein LOC100367015</fullName>
    </submittedName>
</protein>
<dbReference type="Proteomes" id="UP000694865">
    <property type="component" value="Unplaced"/>
</dbReference>
<dbReference type="GeneID" id="100367015"/>